<dbReference type="AlphaFoldDB" id="A0A6A6CXQ2"/>
<gene>
    <name evidence="2" type="ORF">M409DRAFT_50927</name>
</gene>
<reference evidence="2" key="1">
    <citation type="journal article" date="2020" name="Stud. Mycol.">
        <title>101 Dothideomycetes genomes: a test case for predicting lifestyles and emergence of pathogens.</title>
        <authorList>
            <person name="Haridas S."/>
            <person name="Albert R."/>
            <person name="Binder M."/>
            <person name="Bloem J."/>
            <person name="Labutti K."/>
            <person name="Salamov A."/>
            <person name="Andreopoulos B."/>
            <person name="Baker S."/>
            <person name="Barry K."/>
            <person name="Bills G."/>
            <person name="Bluhm B."/>
            <person name="Cannon C."/>
            <person name="Castanera R."/>
            <person name="Culley D."/>
            <person name="Daum C."/>
            <person name="Ezra D."/>
            <person name="Gonzalez J."/>
            <person name="Henrissat B."/>
            <person name="Kuo A."/>
            <person name="Liang C."/>
            <person name="Lipzen A."/>
            <person name="Lutzoni F."/>
            <person name="Magnuson J."/>
            <person name="Mondo S."/>
            <person name="Nolan M."/>
            <person name="Ohm R."/>
            <person name="Pangilinan J."/>
            <person name="Park H.-J."/>
            <person name="Ramirez L."/>
            <person name="Alfaro M."/>
            <person name="Sun H."/>
            <person name="Tritt A."/>
            <person name="Yoshinaga Y."/>
            <person name="Zwiers L.-H."/>
            <person name="Turgeon B."/>
            <person name="Goodwin S."/>
            <person name="Spatafora J."/>
            <person name="Crous P."/>
            <person name="Grigoriev I."/>
        </authorList>
    </citation>
    <scope>NUCLEOTIDE SEQUENCE</scope>
    <source>
        <strain evidence="2">ATCC 36951</strain>
    </source>
</reference>
<dbReference type="OrthoDB" id="4760831at2759"/>
<dbReference type="Gene3D" id="3.40.50.1460">
    <property type="match status" value="1"/>
</dbReference>
<dbReference type="GeneID" id="54564945"/>
<feature type="region of interest" description="Disordered" evidence="1">
    <location>
        <begin position="1"/>
        <end position="95"/>
    </location>
</feature>
<keyword evidence="3" id="KW-1185">Reference proteome</keyword>
<evidence type="ECO:0000313" key="3">
    <source>
        <dbReference type="Proteomes" id="UP000799537"/>
    </source>
</evidence>
<feature type="compositionally biased region" description="Acidic residues" evidence="1">
    <location>
        <begin position="362"/>
        <end position="386"/>
    </location>
</feature>
<feature type="compositionally biased region" description="Low complexity" evidence="1">
    <location>
        <begin position="328"/>
        <end position="343"/>
    </location>
</feature>
<dbReference type="RefSeq" id="XP_033672382.1">
    <property type="nucleotide sequence ID" value="XM_033811673.1"/>
</dbReference>
<dbReference type="EMBL" id="ML993583">
    <property type="protein sequence ID" value="KAF2171493.1"/>
    <property type="molecule type" value="Genomic_DNA"/>
</dbReference>
<feature type="compositionally biased region" description="Low complexity" evidence="1">
    <location>
        <begin position="401"/>
        <end position="413"/>
    </location>
</feature>
<sequence>MSRYYTSDGEASSRRTASAPNRLTPRTTTQHPAAPRQAAPTLLQSPAALRQQYMSTISGYPPSSSQYTTSRPSAATQRPSTHNSKPSASSYTAVNASHKARTYSRKRILLVWFQNHDFSASALTKEVTEVAALFSDDLGFESPQSCLITESDTSPTNQLITALKAFTRACKDKKELLVVYYSGHGRVRPRGGLNLQGEGKAKDDEKVYWNRIQKEVLFKVDADFLVLLDCCYAEMGVKGLHRYRRDSIAACAKDRTTATPGERSFTECLLQAARQLLPHGGFTVQQLFDRIRVVAAEMWYDGAKRAETPIYKDQCGDETEHEIHFEMTSPPTSAPDSASAVATMQPAAGNRRRTSTRRDPSNDSDESSNDSEEDSEGDEEEDEENDPPQTTHGQAGASDTAWQQRRAQAQAAWKRMWDEGRTPEEAFEKLVATWQTSMHLSKQDADAQIRWLLAR</sequence>
<feature type="compositionally biased region" description="Polar residues" evidence="1">
    <location>
        <begin position="14"/>
        <end position="31"/>
    </location>
</feature>
<feature type="region of interest" description="Disordered" evidence="1">
    <location>
        <begin position="327"/>
        <end position="416"/>
    </location>
</feature>
<organism evidence="2 3">
    <name type="scientific">Zasmidium cellare ATCC 36951</name>
    <dbReference type="NCBI Taxonomy" id="1080233"/>
    <lineage>
        <taxon>Eukaryota</taxon>
        <taxon>Fungi</taxon>
        <taxon>Dikarya</taxon>
        <taxon>Ascomycota</taxon>
        <taxon>Pezizomycotina</taxon>
        <taxon>Dothideomycetes</taxon>
        <taxon>Dothideomycetidae</taxon>
        <taxon>Mycosphaerellales</taxon>
        <taxon>Mycosphaerellaceae</taxon>
        <taxon>Zasmidium</taxon>
    </lineage>
</organism>
<proteinExistence type="predicted"/>
<protein>
    <submittedName>
        <fullName evidence="2">Uncharacterized protein</fullName>
    </submittedName>
</protein>
<evidence type="ECO:0000256" key="1">
    <source>
        <dbReference type="SAM" id="MobiDB-lite"/>
    </source>
</evidence>
<feature type="compositionally biased region" description="Polar residues" evidence="1">
    <location>
        <begin position="52"/>
        <end position="95"/>
    </location>
</feature>
<name>A0A6A6CXQ2_ZASCE</name>
<evidence type="ECO:0000313" key="2">
    <source>
        <dbReference type="EMBL" id="KAF2171493.1"/>
    </source>
</evidence>
<dbReference type="Proteomes" id="UP000799537">
    <property type="component" value="Unassembled WGS sequence"/>
</dbReference>
<accession>A0A6A6CXQ2</accession>